<accession>A0A2G4YWM4</accession>
<protein>
    <recommendedName>
        <fullName evidence="2">N,N-dimethylformamidase beta subunit-like C-terminal domain-containing protein</fullName>
    </recommendedName>
</protein>
<comment type="caution">
    <text evidence="4">The sequence shown here is derived from an EMBL/GenBank/DDBJ whole genome shotgun (WGS) entry which is preliminary data.</text>
</comment>
<evidence type="ECO:0000313" key="4">
    <source>
        <dbReference type="EMBL" id="PHZ86738.1"/>
    </source>
</evidence>
<gene>
    <name evidence="4" type="ORF">CRD36_00110</name>
    <name evidence="3" type="ORF">CRD36_08475</name>
</gene>
<dbReference type="Pfam" id="PF13385">
    <property type="entry name" value="Laminin_G_3"/>
    <property type="match status" value="1"/>
</dbReference>
<keyword evidence="5" id="KW-1185">Reference proteome</keyword>
<sequence>MTDDLNRSKPKDSAPESKSPGRRDFMKASGAAGIMAAVGSRIFAGEAKAETAVVSSAAGNYWEQEDWRALPKRTILGYCWPWHARPGDTLDFKVSTYAGGPYEADLVRVIHGNIWPAQKMQKELELEAPFARQYPGRHQISAPGSCVEVPESRGLNNIKSFTVQSYVFPSLILKKGEKLHHYPDTYIGHEGLGIEETEEVIDEQTLVARWDEEAGTGWSLYLDRQGRPSFKIAGSNGKTHKIILGRPLLKKRWFLVAASYDADSGSLKISSEHIDGYFANEYAVRPQSATLALPAGAKPRQKGVLRFGATTGRKRGKYYRAPAQVLNGKLDSVRLTHGALSPKEVQEVSGLVVPKKRALKVIGFWDFGKDIGTTKVHDLSKNNLHGETINLPDRGVTGVRFDGSITEWTVKPDHYGACAFHDDDLYDAQWETDFSYKVPKGLPSGIYAVRLKHGDFIEHIPFFVAPPKGRTTSKAAYLVPTVSYSAYSNMDEHFSLNIPIARKQFDGSTKIEKDHFVHPSVAGLSPHEAAFYAKHRRELGGGVYRNHTGGGYHWHATQKVPNLNLKLAAGYTKLCMDTFLTDWFYAKGIEVDIITDDMMQAEGVDLLKNYNVILNGHHPEYYSSEMLDAVEGYLDQGGRWMYLGGNGYCWTTPFHPTLDGVVEVRKNVGGGLLFGGDYWGVQQAVNEYDGRDAGLWRSAHRPEQRTVGVGWVASPYSTQSVPYKRTEAAGDTRAAFIFAGVKGELLGSFGLSGNGAAGFEVDGASFDKGTPSHALIVARSTDFGKPWHFMLGGLEREEFAPRFAMPRADMTFFETSKGGAVFSVGSMSYIGSLSHAGYDNNISQITLNVLSRFMDKKPFRMPEG</sequence>
<evidence type="ECO:0000313" key="3">
    <source>
        <dbReference type="EMBL" id="PHZ85106.1"/>
    </source>
</evidence>
<dbReference type="InterPro" id="IPR019546">
    <property type="entry name" value="TAT_signal_bac_arc"/>
</dbReference>
<name>A0A2G4YWM4_9PROT</name>
<organism evidence="4 5">
    <name type="scientific">Paremcibacter congregatus</name>
    <dbReference type="NCBI Taxonomy" id="2043170"/>
    <lineage>
        <taxon>Bacteria</taxon>
        <taxon>Pseudomonadati</taxon>
        <taxon>Pseudomonadota</taxon>
        <taxon>Alphaproteobacteria</taxon>
        <taxon>Emcibacterales</taxon>
        <taxon>Emcibacteraceae</taxon>
        <taxon>Paremcibacter</taxon>
    </lineage>
</organism>
<evidence type="ECO:0000259" key="2">
    <source>
        <dbReference type="Pfam" id="PF20254"/>
    </source>
</evidence>
<dbReference type="InterPro" id="IPR046540">
    <property type="entry name" value="DMFA2_C"/>
</dbReference>
<dbReference type="Pfam" id="PF20254">
    <property type="entry name" value="DMFA2_C"/>
    <property type="match status" value="1"/>
</dbReference>
<dbReference type="Proteomes" id="UP000229730">
    <property type="component" value="Unassembled WGS sequence"/>
</dbReference>
<dbReference type="InParanoid" id="A0A2G4YWM4"/>
<dbReference type="InterPro" id="IPR013320">
    <property type="entry name" value="ConA-like_dom_sf"/>
</dbReference>
<evidence type="ECO:0000313" key="5">
    <source>
        <dbReference type="Proteomes" id="UP000229730"/>
    </source>
</evidence>
<evidence type="ECO:0000256" key="1">
    <source>
        <dbReference type="SAM" id="MobiDB-lite"/>
    </source>
</evidence>
<reference evidence="4 5" key="1">
    <citation type="submission" date="2017-10" db="EMBL/GenBank/DDBJ databases">
        <title>Frigbacter circumglobatus gen. nov. sp. nov., isolated from sediment cultured in situ.</title>
        <authorList>
            <person name="Zhao Z."/>
        </authorList>
    </citation>
    <scope>NUCLEOTIDE SEQUENCE [LARGE SCALE GENOMIC DNA]</scope>
    <source>
        <strain evidence="4 5">ZYL</strain>
    </source>
</reference>
<dbReference type="RefSeq" id="WP_099470710.1">
    <property type="nucleotide sequence ID" value="NZ_CP041025.1"/>
</dbReference>
<dbReference type="OrthoDB" id="505641at2"/>
<dbReference type="SUPFAM" id="SSF49899">
    <property type="entry name" value="Concanavalin A-like lectins/glucanases"/>
    <property type="match status" value="1"/>
</dbReference>
<feature type="region of interest" description="Disordered" evidence="1">
    <location>
        <begin position="1"/>
        <end position="24"/>
    </location>
</feature>
<proteinExistence type="predicted"/>
<dbReference type="EMBL" id="PDEM01000004">
    <property type="protein sequence ID" value="PHZ86738.1"/>
    <property type="molecule type" value="Genomic_DNA"/>
</dbReference>
<dbReference type="NCBIfam" id="TIGR01409">
    <property type="entry name" value="TAT_signal_seq"/>
    <property type="match status" value="1"/>
</dbReference>
<dbReference type="InterPro" id="IPR006311">
    <property type="entry name" value="TAT_signal"/>
</dbReference>
<feature type="domain" description="N,N-dimethylformamidase beta subunit-like C-terminal" evidence="2">
    <location>
        <begin position="397"/>
        <end position="839"/>
    </location>
</feature>
<dbReference type="EMBL" id="PDEM01000017">
    <property type="protein sequence ID" value="PHZ85106.1"/>
    <property type="molecule type" value="Genomic_DNA"/>
</dbReference>
<dbReference type="Gene3D" id="2.60.120.200">
    <property type="match status" value="1"/>
</dbReference>
<dbReference type="AlphaFoldDB" id="A0A2G4YWM4"/>
<dbReference type="PROSITE" id="PS51318">
    <property type="entry name" value="TAT"/>
    <property type="match status" value="1"/>
</dbReference>